<evidence type="ECO:0000256" key="4">
    <source>
        <dbReference type="ARBA" id="ARBA00022692"/>
    </source>
</evidence>
<keyword evidence="2" id="KW-0813">Transport</keyword>
<evidence type="ECO:0000256" key="6">
    <source>
        <dbReference type="ARBA" id="ARBA00023136"/>
    </source>
</evidence>
<evidence type="ECO:0000256" key="3">
    <source>
        <dbReference type="ARBA" id="ARBA00022475"/>
    </source>
</evidence>
<keyword evidence="6 8" id="KW-0472">Membrane</keyword>
<dbReference type="Proteomes" id="UP000297736">
    <property type="component" value="Unassembled WGS sequence"/>
</dbReference>
<dbReference type="SUPFAM" id="SSF103481">
    <property type="entry name" value="Multidrug resistance efflux transporter EmrE"/>
    <property type="match status" value="1"/>
</dbReference>
<feature type="transmembrane region" description="Helical" evidence="8">
    <location>
        <begin position="84"/>
        <end position="104"/>
    </location>
</feature>
<evidence type="ECO:0000313" key="9">
    <source>
        <dbReference type="EMBL" id="TGD39677.1"/>
    </source>
</evidence>
<keyword evidence="3" id="KW-1003">Cell membrane</keyword>
<comment type="subcellular location">
    <subcellularLocation>
        <location evidence="1 7">Cell membrane</location>
        <topology evidence="1 7">Multi-pass membrane protein</topology>
    </subcellularLocation>
</comment>
<dbReference type="Pfam" id="PF00893">
    <property type="entry name" value="Multi_Drug_Res"/>
    <property type="match status" value="1"/>
</dbReference>
<dbReference type="InterPro" id="IPR045324">
    <property type="entry name" value="Small_multidrug_res"/>
</dbReference>
<dbReference type="InterPro" id="IPR037185">
    <property type="entry name" value="EmrE-like"/>
</dbReference>
<organism evidence="9 10">
    <name type="scientific">Brevibacterium aurantiacum</name>
    <dbReference type="NCBI Taxonomy" id="273384"/>
    <lineage>
        <taxon>Bacteria</taxon>
        <taxon>Bacillati</taxon>
        <taxon>Actinomycetota</taxon>
        <taxon>Actinomycetes</taxon>
        <taxon>Micrococcales</taxon>
        <taxon>Brevibacteriaceae</taxon>
        <taxon>Brevibacterium</taxon>
    </lineage>
</organism>
<evidence type="ECO:0000256" key="7">
    <source>
        <dbReference type="RuleBase" id="RU003942"/>
    </source>
</evidence>
<evidence type="ECO:0000313" key="10">
    <source>
        <dbReference type="Proteomes" id="UP000297736"/>
    </source>
</evidence>
<proteinExistence type="inferred from homology"/>
<dbReference type="EMBL" id="RHFF01000004">
    <property type="protein sequence ID" value="TGD39677.1"/>
    <property type="molecule type" value="Genomic_DNA"/>
</dbReference>
<keyword evidence="5 8" id="KW-1133">Transmembrane helix</keyword>
<keyword evidence="4 7" id="KW-0812">Transmembrane</keyword>
<dbReference type="PANTHER" id="PTHR30561:SF1">
    <property type="entry name" value="MULTIDRUG TRANSPORTER EMRE"/>
    <property type="match status" value="1"/>
</dbReference>
<dbReference type="InterPro" id="IPR000390">
    <property type="entry name" value="Small_drug/metabolite_transptr"/>
</dbReference>
<dbReference type="AlphaFoldDB" id="A0A4Z0KL84"/>
<protein>
    <submittedName>
        <fullName evidence="9">QacE family quaternary ammonium compound efflux SMR transporter</fullName>
    </submittedName>
</protein>
<dbReference type="RefSeq" id="WP_135446970.1">
    <property type="nucleotide sequence ID" value="NZ_RHFF01000004.1"/>
</dbReference>
<gene>
    <name evidence="9" type="ORF">EB834_05995</name>
</gene>
<dbReference type="GO" id="GO:0022857">
    <property type="term" value="F:transmembrane transporter activity"/>
    <property type="evidence" value="ECO:0007669"/>
    <property type="project" value="InterPro"/>
</dbReference>
<name>A0A4Z0KL84_BREAU</name>
<comment type="caution">
    <text evidence="9">The sequence shown here is derived from an EMBL/GenBank/DDBJ whole genome shotgun (WGS) entry which is preliminary data.</text>
</comment>
<evidence type="ECO:0000256" key="8">
    <source>
        <dbReference type="SAM" id="Phobius"/>
    </source>
</evidence>
<evidence type="ECO:0000256" key="5">
    <source>
        <dbReference type="ARBA" id="ARBA00022989"/>
    </source>
</evidence>
<accession>A0A4Z0KL84</accession>
<dbReference type="PANTHER" id="PTHR30561">
    <property type="entry name" value="SMR FAMILY PROTON-DEPENDENT DRUG EFFLUX TRANSPORTER SUGE"/>
    <property type="match status" value="1"/>
</dbReference>
<evidence type="ECO:0000256" key="1">
    <source>
        <dbReference type="ARBA" id="ARBA00004651"/>
    </source>
</evidence>
<dbReference type="GO" id="GO:0005886">
    <property type="term" value="C:plasma membrane"/>
    <property type="evidence" value="ECO:0007669"/>
    <property type="project" value="UniProtKB-SubCell"/>
</dbReference>
<dbReference type="Gene3D" id="1.10.3730.20">
    <property type="match status" value="1"/>
</dbReference>
<feature type="transmembrane region" description="Helical" evidence="8">
    <location>
        <begin position="57"/>
        <end position="78"/>
    </location>
</feature>
<feature type="transmembrane region" description="Helical" evidence="8">
    <location>
        <begin position="31"/>
        <end position="50"/>
    </location>
</feature>
<reference evidence="9 10" key="1">
    <citation type="submission" date="2018-10" db="EMBL/GenBank/DDBJ databases">
        <title>Brevibacterium genomes from Austrain hard cheese rinds.</title>
        <authorList>
            <person name="Anast J.M."/>
            <person name="Dzieciol M."/>
            <person name="Schultz D.L."/>
            <person name="Mann E."/>
            <person name="Wagner M."/>
            <person name="Schmitz-Esser S."/>
        </authorList>
    </citation>
    <scope>NUCLEOTIDE SEQUENCE [LARGE SCALE GENOMIC DNA]</scope>
    <source>
        <strain evidence="9 10">L261</strain>
    </source>
</reference>
<evidence type="ECO:0000256" key="2">
    <source>
        <dbReference type="ARBA" id="ARBA00022448"/>
    </source>
</evidence>
<comment type="similarity">
    <text evidence="7">Belongs to the drug/metabolite transporter (DMT) superfamily. Small multidrug resistance (SMR) (TC 2.A.7.1) family.</text>
</comment>
<sequence>MAWLFLIGAIVFEVAATLSLRKTIDGGKRWLIVVIGGYAAAFTLLALTLGAGMALGVAYGIWAAAGVALTAILAKLIFNENFTWIMAAGIALIIGGVLLIELGAAH</sequence>